<dbReference type="PANTHER" id="PTHR46268">
    <property type="entry name" value="STRESS RESPONSE PROTEIN NHAX"/>
    <property type="match status" value="1"/>
</dbReference>
<dbReference type="Proteomes" id="UP000187012">
    <property type="component" value="Unassembled WGS sequence"/>
</dbReference>
<dbReference type="Pfam" id="PF00582">
    <property type="entry name" value="Usp"/>
    <property type="match status" value="1"/>
</dbReference>
<dbReference type="Gene3D" id="3.40.50.620">
    <property type="entry name" value="HUPs"/>
    <property type="match status" value="1"/>
</dbReference>
<dbReference type="InterPro" id="IPR014729">
    <property type="entry name" value="Rossmann-like_a/b/a_fold"/>
</dbReference>
<dbReference type="InterPro" id="IPR006016">
    <property type="entry name" value="UspA"/>
</dbReference>
<evidence type="ECO:0000313" key="3">
    <source>
        <dbReference type="EMBL" id="SIT45520.1"/>
    </source>
</evidence>
<dbReference type="AlphaFoldDB" id="A0A1N7SDV9"/>
<dbReference type="OrthoDB" id="8564780at2"/>
<dbReference type="EMBL" id="CYGX02000057">
    <property type="protein sequence ID" value="SIT45520.1"/>
    <property type="molecule type" value="Genomic_DNA"/>
</dbReference>
<dbReference type="PANTHER" id="PTHR46268:SF6">
    <property type="entry name" value="UNIVERSAL STRESS PROTEIN UP12"/>
    <property type="match status" value="1"/>
</dbReference>
<reference evidence="3 4" key="1">
    <citation type="submission" date="2016-12" db="EMBL/GenBank/DDBJ databases">
        <authorList>
            <person name="Song W.-J."/>
            <person name="Kurnit D.M."/>
        </authorList>
    </citation>
    <scope>NUCLEOTIDE SEQUENCE [LARGE SCALE GENOMIC DNA]</scope>
    <source>
        <strain evidence="3 4">STM7296</strain>
    </source>
</reference>
<keyword evidence="4" id="KW-1185">Reference proteome</keyword>
<protein>
    <submittedName>
        <fullName evidence="3">UspA domain-containing protein</fullName>
    </submittedName>
</protein>
<dbReference type="SUPFAM" id="SSF52402">
    <property type="entry name" value="Adenine nucleotide alpha hydrolases-like"/>
    <property type="match status" value="1"/>
</dbReference>
<evidence type="ECO:0000259" key="2">
    <source>
        <dbReference type="Pfam" id="PF00582"/>
    </source>
</evidence>
<gene>
    <name evidence="3" type="ORF">BN2475_570039</name>
</gene>
<feature type="domain" description="UspA" evidence="2">
    <location>
        <begin position="5"/>
        <end position="140"/>
    </location>
</feature>
<proteinExistence type="inferred from homology"/>
<accession>A0A1N7SDV9</accession>
<sequence>MLAPFSRILLCYDGTPEGQRALRCGAMLARQLQAETHLLSVLDTTCWSTGFGVLASMNFEVDKREAERTLDEGIDKLRAWGVVATGHLAVGGAVENIARFARLLHPDLIVVGHQTQGIFARWWTGENHATLLDRVSCRVLFEVVDPPAD</sequence>
<evidence type="ECO:0000313" key="4">
    <source>
        <dbReference type="Proteomes" id="UP000187012"/>
    </source>
</evidence>
<evidence type="ECO:0000256" key="1">
    <source>
        <dbReference type="ARBA" id="ARBA00008791"/>
    </source>
</evidence>
<dbReference type="RefSeq" id="WP_094782011.1">
    <property type="nucleotide sequence ID" value="NZ_CYGX02000057.1"/>
</dbReference>
<name>A0A1N7SDV9_9BURK</name>
<organism evidence="3 4">
    <name type="scientific">Paraburkholderia ribeironis</name>
    <dbReference type="NCBI Taxonomy" id="1247936"/>
    <lineage>
        <taxon>Bacteria</taxon>
        <taxon>Pseudomonadati</taxon>
        <taxon>Pseudomonadota</taxon>
        <taxon>Betaproteobacteria</taxon>
        <taxon>Burkholderiales</taxon>
        <taxon>Burkholderiaceae</taxon>
        <taxon>Paraburkholderia</taxon>
    </lineage>
</organism>
<comment type="similarity">
    <text evidence="1">Belongs to the universal stress protein A family.</text>
</comment>
<dbReference type="STRING" id="1247936.BN2475_570039"/>
<dbReference type="CDD" id="cd00293">
    <property type="entry name" value="USP-like"/>
    <property type="match status" value="1"/>
</dbReference>